<dbReference type="AlphaFoldDB" id="A0A183DIG8"/>
<proteinExistence type="predicted"/>
<dbReference type="WBParaSite" id="GPUH_0000851901-mRNA-1">
    <property type="protein sequence ID" value="GPUH_0000851901-mRNA-1"/>
    <property type="gene ID" value="GPUH_0000851901"/>
</dbReference>
<dbReference type="OrthoDB" id="10058185at2759"/>
<accession>A0A183DIG8</accession>
<protein>
    <submittedName>
        <fullName evidence="3">RmlD_sub_bind domain-containing protein</fullName>
    </submittedName>
</protein>
<gene>
    <name evidence="1" type="ORF">GPUH_LOCUS8512</name>
</gene>
<name>A0A183DIG8_9BILA</name>
<evidence type="ECO:0000313" key="1">
    <source>
        <dbReference type="EMBL" id="VDK63167.1"/>
    </source>
</evidence>
<reference evidence="1 2" key="2">
    <citation type="submission" date="2018-11" db="EMBL/GenBank/DDBJ databases">
        <authorList>
            <consortium name="Pathogen Informatics"/>
        </authorList>
    </citation>
    <scope>NUCLEOTIDE SEQUENCE [LARGE SCALE GENOMIC DNA]</scope>
</reference>
<dbReference type="Proteomes" id="UP000271098">
    <property type="component" value="Unassembled WGS sequence"/>
</dbReference>
<evidence type="ECO:0000313" key="2">
    <source>
        <dbReference type="Proteomes" id="UP000271098"/>
    </source>
</evidence>
<evidence type="ECO:0000313" key="3">
    <source>
        <dbReference type="WBParaSite" id="GPUH_0000851901-mRNA-1"/>
    </source>
</evidence>
<organism evidence="3">
    <name type="scientific">Gongylonema pulchrum</name>
    <dbReference type="NCBI Taxonomy" id="637853"/>
    <lineage>
        <taxon>Eukaryota</taxon>
        <taxon>Metazoa</taxon>
        <taxon>Ecdysozoa</taxon>
        <taxon>Nematoda</taxon>
        <taxon>Chromadorea</taxon>
        <taxon>Rhabditida</taxon>
        <taxon>Spirurina</taxon>
        <taxon>Spiruromorpha</taxon>
        <taxon>Spiruroidea</taxon>
        <taxon>Gongylonematidae</taxon>
        <taxon>Gongylonema</taxon>
    </lineage>
</organism>
<keyword evidence="2" id="KW-1185">Reference proteome</keyword>
<sequence length="89" mass="9634">MKKALVGFAELTKLARCSTATANSIINVQPYRRYATPQRSCPVEDPYAKFIELASKTQPKTVLITGALGQLGRSLAAALRFVFVAGLFS</sequence>
<dbReference type="EMBL" id="UYRT01025026">
    <property type="protein sequence ID" value="VDK63167.1"/>
    <property type="molecule type" value="Genomic_DNA"/>
</dbReference>
<reference evidence="3" key="1">
    <citation type="submission" date="2016-06" db="UniProtKB">
        <authorList>
            <consortium name="WormBaseParasite"/>
        </authorList>
    </citation>
    <scope>IDENTIFICATION</scope>
</reference>